<dbReference type="GO" id="GO:0006935">
    <property type="term" value="P:chemotaxis"/>
    <property type="evidence" value="ECO:0007669"/>
    <property type="project" value="InterPro"/>
</dbReference>
<dbReference type="SUPFAM" id="SSF50341">
    <property type="entry name" value="CheW-like"/>
    <property type="match status" value="1"/>
</dbReference>
<dbReference type="AlphaFoldDB" id="A0A1J5PJ49"/>
<dbReference type="GO" id="GO:0005829">
    <property type="term" value="C:cytosol"/>
    <property type="evidence" value="ECO:0007669"/>
    <property type="project" value="TreeGrafter"/>
</dbReference>
<dbReference type="InterPro" id="IPR039315">
    <property type="entry name" value="CheW"/>
</dbReference>
<dbReference type="EMBL" id="MLJW01008874">
    <property type="protein sequence ID" value="OIQ63589.1"/>
    <property type="molecule type" value="Genomic_DNA"/>
</dbReference>
<dbReference type="PROSITE" id="PS50851">
    <property type="entry name" value="CHEW"/>
    <property type="match status" value="1"/>
</dbReference>
<gene>
    <name evidence="2" type="ORF">GALL_548690</name>
</gene>
<proteinExistence type="predicted"/>
<accession>A0A1J5PJ49</accession>
<sequence>MNLRGDILTLVDIRSALGMASAGVLNEVVVVRIGELRLGLPAAEIVDVVHLASSKIAAVPVGSDRSGKAYCKGVATVGGQAVGILDLEKILADCKL</sequence>
<dbReference type="InterPro" id="IPR036061">
    <property type="entry name" value="CheW-like_dom_sf"/>
</dbReference>
<evidence type="ECO:0000259" key="1">
    <source>
        <dbReference type="PROSITE" id="PS50851"/>
    </source>
</evidence>
<feature type="domain" description="CheW-like" evidence="1">
    <location>
        <begin position="1"/>
        <end position="96"/>
    </location>
</feature>
<dbReference type="Gene3D" id="2.40.50.180">
    <property type="entry name" value="CheA-289, Domain 4"/>
    <property type="match status" value="1"/>
</dbReference>
<comment type="caution">
    <text evidence="2">The sequence shown here is derived from an EMBL/GenBank/DDBJ whole genome shotgun (WGS) entry which is preliminary data.</text>
</comment>
<dbReference type="PANTHER" id="PTHR22617:SF23">
    <property type="entry name" value="CHEMOTAXIS PROTEIN CHEW"/>
    <property type="match status" value="1"/>
</dbReference>
<dbReference type="GO" id="GO:0007165">
    <property type="term" value="P:signal transduction"/>
    <property type="evidence" value="ECO:0007669"/>
    <property type="project" value="InterPro"/>
</dbReference>
<dbReference type="PANTHER" id="PTHR22617">
    <property type="entry name" value="CHEMOTAXIS SENSOR HISTIDINE KINASE-RELATED"/>
    <property type="match status" value="1"/>
</dbReference>
<protein>
    <submittedName>
        <fullName evidence="2">CheW-like domain protein</fullName>
    </submittedName>
</protein>
<dbReference type="InterPro" id="IPR002545">
    <property type="entry name" value="CheW-lke_dom"/>
</dbReference>
<reference evidence="2" key="1">
    <citation type="submission" date="2016-10" db="EMBL/GenBank/DDBJ databases">
        <title>Sequence of Gallionella enrichment culture.</title>
        <authorList>
            <person name="Poehlein A."/>
            <person name="Muehling M."/>
            <person name="Daniel R."/>
        </authorList>
    </citation>
    <scope>NUCLEOTIDE SEQUENCE</scope>
</reference>
<dbReference type="Pfam" id="PF01584">
    <property type="entry name" value="CheW"/>
    <property type="match status" value="1"/>
</dbReference>
<name>A0A1J5PJ49_9ZZZZ</name>
<dbReference type="Gene3D" id="2.30.30.40">
    <property type="entry name" value="SH3 Domains"/>
    <property type="match status" value="1"/>
</dbReference>
<evidence type="ECO:0000313" key="2">
    <source>
        <dbReference type="EMBL" id="OIQ63589.1"/>
    </source>
</evidence>
<organism evidence="2">
    <name type="scientific">mine drainage metagenome</name>
    <dbReference type="NCBI Taxonomy" id="410659"/>
    <lineage>
        <taxon>unclassified sequences</taxon>
        <taxon>metagenomes</taxon>
        <taxon>ecological metagenomes</taxon>
    </lineage>
</organism>